<evidence type="ECO:0000313" key="2">
    <source>
        <dbReference type="Proteomes" id="UP000683422"/>
    </source>
</evidence>
<sequence>MHTFIIEATLIRHVNGGAEHFKAAQVKWEIPLALDPKSEEAEETINGLVAHSFCSLAQEGDVIAMHVDAVPVHVGV</sequence>
<evidence type="ECO:0000313" key="1">
    <source>
        <dbReference type="EMBL" id="QWS68268.1"/>
    </source>
</evidence>
<dbReference type="RefSeq" id="YP_010755892.1">
    <property type="nucleotide sequence ID" value="NC_073474.1"/>
</dbReference>
<dbReference type="Proteomes" id="UP000683422">
    <property type="component" value="Segment"/>
</dbReference>
<dbReference type="GeneID" id="80020565"/>
<gene>
    <name evidence="1" type="primary">152</name>
    <name evidence="1" type="ORF">SEA_VANLEE_152</name>
</gene>
<organism evidence="1 2">
    <name type="scientific">Gordonia phage VanLee</name>
    <dbReference type="NCBI Taxonomy" id="2845816"/>
    <lineage>
        <taxon>Viruses</taxon>
        <taxon>Duplodnaviria</taxon>
        <taxon>Heunggongvirae</taxon>
        <taxon>Uroviricota</taxon>
        <taxon>Caudoviricetes</taxon>
        <taxon>Kruegerviridae</taxon>
        <taxon>Vanleevirus</taxon>
        <taxon>Vanleevirus vanlee</taxon>
    </lineage>
</organism>
<protein>
    <submittedName>
        <fullName evidence="1">Uncharacterized protein</fullName>
    </submittedName>
</protein>
<reference evidence="1" key="1">
    <citation type="submission" date="2021-04" db="EMBL/GenBank/DDBJ databases">
        <authorList>
            <person name="Barnhill K.B."/>
            <person name="Biggs A.M."/>
            <person name="Bland J."/>
            <person name="Choudhary H.M."/>
            <person name="Crogan R.E."/>
            <person name="Finocchiaro A.B."/>
            <person name="Franco V."/>
            <person name="Fuller T.A."/>
            <person name="Hanwacker C.G."/>
            <person name="Howard Z.E."/>
            <person name="Iqbal M."/>
            <person name="Mathew A.M."/>
            <person name="Miller S."/>
            <person name="Padhye S."/>
            <person name="Rainey E."/>
            <person name="Rodriguez A."/>
            <person name="Stewart E."/>
            <person name="Otero L.A."/>
            <person name="Chase M.A."/>
            <person name="Pollenz R.S."/>
            <person name="Garlena R.A."/>
            <person name="Russell D.A."/>
            <person name="Jacobs-Sera D."/>
            <person name="Hatfull G.F."/>
        </authorList>
    </citation>
    <scope>NUCLEOTIDE SEQUENCE</scope>
</reference>
<proteinExistence type="predicted"/>
<keyword evidence="2" id="KW-1185">Reference proteome</keyword>
<dbReference type="KEGG" id="vg:80020565"/>
<dbReference type="EMBL" id="MZ028627">
    <property type="protein sequence ID" value="QWS68268.1"/>
    <property type="molecule type" value="Genomic_DNA"/>
</dbReference>
<name>A0A8F2IFG8_9CAUD</name>
<accession>A0A8F2IFG8</accession>